<proteinExistence type="predicted"/>
<keyword evidence="2" id="KW-1185">Reference proteome</keyword>
<organism evidence="1 2">
    <name type="scientific">Streptomyces sp. 900129855</name>
    <dbReference type="NCBI Taxonomy" id="3155129"/>
    <lineage>
        <taxon>Bacteria</taxon>
        <taxon>Bacillati</taxon>
        <taxon>Actinomycetota</taxon>
        <taxon>Actinomycetes</taxon>
        <taxon>Kitasatosporales</taxon>
        <taxon>Streptomycetaceae</taxon>
        <taxon>Streptomyces</taxon>
    </lineage>
</organism>
<keyword evidence="1" id="KW-0378">Hydrolase</keyword>
<reference evidence="1 2" key="1">
    <citation type="submission" date="2024-06" db="EMBL/GenBank/DDBJ databases">
        <title>The Natural Products Discovery Center: Release of the First 8490 Sequenced Strains for Exploring Actinobacteria Biosynthetic Diversity.</title>
        <authorList>
            <person name="Kalkreuter E."/>
            <person name="Kautsar S.A."/>
            <person name="Yang D."/>
            <person name="Bader C.D."/>
            <person name="Teijaro C.N."/>
            <person name="Fluegel L."/>
            <person name="Davis C.M."/>
            <person name="Simpson J.R."/>
            <person name="Lauterbach L."/>
            <person name="Steele A.D."/>
            <person name="Gui C."/>
            <person name="Meng S."/>
            <person name="Li G."/>
            <person name="Viehrig K."/>
            <person name="Ye F."/>
            <person name="Su P."/>
            <person name="Kiefer A.F."/>
            <person name="Nichols A."/>
            <person name="Cepeda A.J."/>
            <person name="Yan W."/>
            <person name="Fan B."/>
            <person name="Jiang Y."/>
            <person name="Adhikari A."/>
            <person name="Zheng C.-J."/>
            <person name="Schuster L."/>
            <person name="Cowan T.M."/>
            <person name="Smanski M.J."/>
            <person name="Chevrette M.G."/>
            <person name="De Carvalho L.P.S."/>
            <person name="Shen B."/>
        </authorList>
    </citation>
    <scope>NUCLEOTIDE SEQUENCE [LARGE SCALE GENOMIC DNA]</scope>
    <source>
        <strain evidence="1 2">NPDC033843</strain>
    </source>
</reference>
<dbReference type="RefSeq" id="WP_361708396.1">
    <property type="nucleotide sequence ID" value="NZ_JBEZVE010000028.1"/>
</dbReference>
<sequence length="412" mass="43443">MVNQQSSAVREPAVHPLIWQAESTVAGPFVFTSAVLATVGSTGITPAATPRPSFLVSDITLQTESVLSSISDTLAAAGSSLAHVVKANVFLADPTDFYEFDRVWNTYFTRPPARTTVAVSGLLVLEAKIEISVVALRADSGITAVPATSDAPRPMTKKVEAVTAGDFVFTSGQLAHDAVNGLPTEATGATTRCDVGKQTAYVLANMRRSLAAAGATADQVVKAQTLLTDLSDPAGFDAVWNSSHTGLPALATVGISALLVTDTIIEIDLTAYLGDTVRRSERDTSRGPDAVGCGDLAFSAGVYAGMDTGDVPPQLLPHHAYPYYSSAVELQTEWVLDRLDDALTSVGSSLGRTVKAQVFLRNMADFPIFEQVWRRRFAQPPARSVVQVPRLPAEGAVVAVEVIAAARETSSI</sequence>
<dbReference type="EC" id="3.5.-.-" evidence="1"/>
<evidence type="ECO:0000313" key="2">
    <source>
        <dbReference type="Proteomes" id="UP001550739"/>
    </source>
</evidence>
<dbReference type="EMBL" id="JBEZVE010000028">
    <property type="protein sequence ID" value="MEU3786396.1"/>
    <property type="molecule type" value="Genomic_DNA"/>
</dbReference>
<dbReference type="PANTHER" id="PTHR11803:SF39">
    <property type="entry name" value="2-IMINOBUTANOATE_2-IMINOPROPANOATE DEAMINASE"/>
    <property type="match status" value="1"/>
</dbReference>
<gene>
    <name evidence="1" type="ORF">AB0E89_38660</name>
</gene>
<evidence type="ECO:0000313" key="1">
    <source>
        <dbReference type="EMBL" id="MEU3786396.1"/>
    </source>
</evidence>
<dbReference type="InterPro" id="IPR035959">
    <property type="entry name" value="RutC-like_sf"/>
</dbReference>
<dbReference type="GO" id="GO:0016787">
    <property type="term" value="F:hydrolase activity"/>
    <property type="evidence" value="ECO:0007669"/>
    <property type="project" value="UniProtKB-KW"/>
</dbReference>
<dbReference type="InterPro" id="IPR006175">
    <property type="entry name" value="YjgF/YER057c/UK114"/>
</dbReference>
<name>A0ABV2ZUZ9_9ACTN</name>
<protein>
    <submittedName>
        <fullName evidence="1">RidA family protein</fullName>
        <ecNumber evidence="1">3.5.-.-</ecNumber>
    </submittedName>
</protein>
<dbReference type="PANTHER" id="PTHR11803">
    <property type="entry name" value="2-IMINOBUTANOATE/2-IMINOPROPANOATE DEAMINASE RIDA"/>
    <property type="match status" value="1"/>
</dbReference>
<dbReference type="Gene3D" id="3.30.1330.40">
    <property type="entry name" value="RutC-like"/>
    <property type="match status" value="3"/>
</dbReference>
<comment type="caution">
    <text evidence="1">The sequence shown here is derived from an EMBL/GenBank/DDBJ whole genome shotgun (WGS) entry which is preliminary data.</text>
</comment>
<dbReference type="Proteomes" id="UP001550739">
    <property type="component" value="Unassembled WGS sequence"/>
</dbReference>
<dbReference type="SUPFAM" id="SSF55298">
    <property type="entry name" value="YjgF-like"/>
    <property type="match status" value="3"/>
</dbReference>
<dbReference type="CDD" id="cd00448">
    <property type="entry name" value="YjgF_YER057c_UK114_family"/>
    <property type="match status" value="3"/>
</dbReference>
<accession>A0ABV2ZUZ9</accession>
<dbReference type="Pfam" id="PF01042">
    <property type="entry name" value="Ribonuc_L-PSP"/>
    <property type="match status" value="3"/>
</dbReference>